<accession>A0ABS7ZZ61</accession>
<feature type="chain" id="PRO_5047134414" evidence="5">
    <location>
        <begin position="19"/>
        <end position="523"/>
    </location>
</feature>
<keyword evidence="1" id="KW-0805">Transcription regulation</keyword>
<dbReference type="Gene3D" id="1.10.10.60">
    <property type="entry name" value="Homeodomain-like"/>
    <property type="match status" value="1"/>
</dbReference>
<evidence type="ECO:0000256" key="3">
    <source>
        <dbReference type="ARBA" id="ARBA00023163"/>
    </source>
</evidence>
<dbReference type="RefSeq" id="WP_225685880.1">
    <property type="nucleotide sequence ID" value="NZ_JAERSE020000001.1"/>
</dbReference>
<feature type="signal peptide" evidence="5">
    <location>
        <begin position="1"/>
        <end position="18"/>
    </location>
</feature>
<dbReference type="Pfam" id="PF12833">
    <property type="entry name" value="HTH_18"/>
    <property type="match status" value="1"/>
</dbReference>
<keyword evidence="4" id="KW-1133">Transmembrane helix</keyword>
<keyword evidence="2" id="KW-0238">DNA-binding</keyword>
<proteinExistence type="predicted"/>
<keyword evidence="3" id="KW-0804">Transcription</keyword>
<keyword evidence="4" id="KW-0472">Membrane</keyword>
<keyword evidence="5" id="KW-0732">Signal</keyword>
<name>A0ABS7ZZ61_9FLAO</name>
<dbReference type="EMBL" id="JAERSE020000001">
    <property type="protein sequence ID" value="MCA6065910.1"/>
    <property type="molecule type" value="Genomic_DNA"/>
</dbReference>
<evidence type="ECO:0000256" key="5">
    <source>
        <dbReference type="SAM" id="SignalP"/>
    </source>
</evidence>
<organism evidence="7 8">
    <name type="scientific">Chryseobacterium tagetis</name>
    <dbReference type="NCBI Taxonomy" id="2801334"/>
    <lineage>
        <taxon>Bacteria</taxon>
        <taxon>Pseudomonadati</taxon>
        <taxon>Bacteroidota</taxon>
        <taxon>Flavobacteriia</taxon>
        <taxon>Flavobacteriales</taxon>
        <taxon>Weeksellaceae</taxon>
        <taxon>Chryseobacterium group</taxon>
        <taxon>Chryseobacterium</taxon>
    </lineage>
</organism>
<feature type="transmembrane region" description="Helical" evidence="4">
    <location>
        <begin position="328"/>
        <end position="348"/>
    </location>
</feature>
<evidence type="ECO:0000313" key="7">
    <source>
        <dbReference type="EMBL" id="MCA6065910.1"/>
    </source>
</evidence>
<protein>
    <submittedName>
        <fullName evidence="7">Helix-turn-helix domain-containing protein</fullName>
    </submittedName>
</protein>
<keyword evidence="4" id="KW-0812">Transmembrane</keyword>
<evidence type="ECO:0000256" key="2">
    <source>
        <dbReference type="ARBA" id="ARBA00023125"/>
    </source>
</evidence>
<feature type="domain" description="HTH araC/xylS-type" evidence="6">
    <location>
        <begin position="407"/>
        <end position="515"/>
    </location>
</feature>
<dbReference type="PANTHER" id="PTHR43280:SF34">
    <property type="entry name" value="ARAC-FAMILY TRANSCRIPTIONAL REGULATOR"/>
    <property type="match status" value="1"/>
</dbReference>
<dbReference type="SUPFAM" id="SSF48452">
    <property type="entry name" value="TPR-like"/>
    <property type="match status" value="1"/>
</dbReference>
<dbReference type="SUPFAM" id="SSF46689">
    <property type="entry name" value="Homeodomain-like"/>
    <property type="match status" value="1"/>
</dbReference>
<dbReference type="SMART" id="SM00342">
    <property type="entry name" value="HTH_ARAC"/>
    <property type="match status" value="1"/>
</dbReference>
<gene>
    <name evidence="7" type="ORF">JI747_001890</name>
</gene>
<dbReference type="PANTHER" id="PTHR43280">
    <property type="entry name" value="ARAC-FAMILY TRANSCRIPTIONAL REGULATOR"/>
    <property type="match status" value="1"/>
</dbReference>
<evidence type="ECO:0000256" key="1">
    <source>
        <dbReference type="ARBA" id="ARBA00023015"/>
    </source>
</evidence>
<dbReference type="InterPro" id="IPR011990">
    <property type="entry name" value="TPR-like_helical_dom_sf"/>
</dbReference>
<evidence type="ECO:0000259" key="6">
    <source>
        <dbReference type="PROSITE" id="PS01124"/>
    </source>
</evidence>
<dbReference type="PROSITE" id="PS01124">
    <property type="entry name" value="HTH_ARAC_FAMILY_2"/>
    <property type="match status" value="1"/>
</dbReference>
<comment type="caution">
    <text evidence="7">The sequence shown here is derived from an EMBL/GenBank/DDBJ whole genome shotgun (WGS) entry which is preliminary data.</text>
</comment>
<dbReference type="InterPro" id="IPR018060">
    <property type="entry name" value="HTH_AraC"/>
</dbReference>
<evidence type="ECO:0000313" key="8">
    <source>
        <dbReference type="Proteomes" id="UP000618240"/>
    </source>
</evidence>
<dbReference type="InterPro" id="IPR009057">
    <property type="entry name" value="Homeodomain-like_sf"/>
</dbReference>
<dbReference type="Gene3D" id="1.25.40.10">
    <property type="entry name" value="Tetratricopeptide repeat domain"/>
    <property type="match status" value="1"/>
</dbReference>
<dbReference type="Proteomes" id="UP000618240">
    <property type="component" value="Unassembled WGS sequence"/>
</dbReference>
<evidence type="ECO:0000256" key="4">
    <source>
        <dbReference type="SAM" id="Phobius"/>
    </source>
</evidence>
<reference evidence="7 8" key="1">
    <citation type="submission" date="2021-09" db="EMBL/GenBank/DDBJ databases">
        <title>Genome sequencing and assembly of Chryseobacterium sp. RG1.</title>
        <authorList>
            <person name="Chhetri G."/>
        </authorList>
    </citation>
    <scope>NUCLEOTIDE SEQUENCE [LARGE SCALE GENOMIC DNA]</scope>
    <source>
        <strain evidence="7 8">RG1</strain>
    </source>
</reference>
<sequence>MRKIYAITAFLWVLFLSAQNVSDSTLSKQISDLYYKKVETADEIIAKGEEILKLSRNDNEISKGYYTLSNGYYKKANYSQSIFFGRKADSLFTKLDKHTDRFMINYYMAAAYNKAGLKDKAYSNLEEAKKIAEQIQNEPALNIMALILETTFLSDEKKYCQNIPIRNEIIKRIEKFQKKHYFESNETSLSVQHVSLSLDYLLCDNLDAAKYQIQQYEKYEKLPPSDRRIDIYYVCKAIINAKENNKEEAKKYFEKAKAIAEENKNVYFLTFITEQRLKYNVDDVTKKNELFEQFFQLKDSINSASVKAISQETKLQNKIVNRQKNYKWIWVSVAGLLLCFSLLFIFLSRKKEEKIRLRFEKIIKEIEKKKDIVTLSENNEMDKNIDTPVADNNSINKSKIISNEKETELLKKIEEFEKGTAFTAKNFTLSNFASILGTNTKYITYLLKEYWAKSFSDYINTLKIKFIIEHLYENPESVKYKISYLCELAGFSSHSHFTKVFTKETGISPSKFISNLKRVGQHL</sequence>
<keyword evidence="8" id="KW-1185">Reference proteome</keyword>